<comment type="caution">
    <text evidence="3">The sequence shown here is derived from an EMBL/GenBank/DDBJ whole genome shotgun (WGS) entry which is preliminary data.</text>
</comment>
<dbReference type="OrthoDB" id="6431760at2759"/>
<dbReference type="AlphaFoldDB" id="A0A8X6YWF0"/>
<gene>
    <name evidence="3" type="primary">AVEN_211855_1</name>
    <name evidence="3" type="ORF">TNIN_243221</name>
</gene>
<evidence type="ECO:0000313" key="3">
    <source>
        <dbReference type="EMBL" id="GFY78346.1"/>
    </source>
</evidence>
<dbReference type="InterPro" id="IPR051703">
    <property type="entry name" value="NF-kappa-B_Signaling_Reg"/>
</dbReference>
<evidence type="ECO:0000256" key="1">
    <source>
        <dbReference type="SAM" id="MobiDB-lite"/>
    </source>
</evidence>
<feature type="region of interest" description="Disordered" evidence="1">
    <location>
        <begin position="114"/>
        <end position="138"/>
    </location>
</feature>
<proteinExistence type="predicted"/>
<dbReference type="InterPro" id="IPR019080">
    <property type="entry name" value="YqaJ_viral_recombinase"/>
</dbReference>
<reference evidence="3" key="1">
    <citation type="submission" date="2020-08" db="EMBL/GenBank/DDBJ databases">
        <title>Multicomponent nature underlies the extraordinary mechanical properties of spider dragline silk.</title>
        <authorList>
            <person name="Kono N."/>
            <person name="Nakamura H."/>
            <person name="Mori M."/>
            <person name="Yoshida Y."/>
            <person name="Ohtoshi R."/>
            <person name="Malay A.D."/>
            <person name="Moran D.A.P."/>
            <person name="Tomita M."/>
            <person name="Numata K."/>
            <person name="Arakawa K."/>
        </authorList>
    </citation>
    <scope>NUCLEOTIDE SEQUENCE</scope>
</reference>
<dbReference type="EMBL" id="BMAV01022943">
    <property type="protein sequence ID" value="GFY78346.1"/>
    <property type="molecule type" value="Genomic_DNA"/>
</dbReference>
<sequence>MLNAIHYELDRTLVSCCDTLLWNSTNNLAESFMSQFCKTSGGKRVDHSKAGSIERRAKIAALAFQSPAQQWITNVNKVITGKSPKSPLQKFLTARRNERDTKIRRRRLFQNEKKSKFQKKNNHITKGGDASYGDKPKKPDVSPEMYNILLKNHLEKISVTYNNDLEECTRGQWTSDRWREEKSFRISSSSFKEILCRRLSSSASLVKRLLYGSRLTTTAMRYGLANEEIARKSYSSKYLIDVKECGLFVDPENPYLCTSPDGLIGSDGLIEIKCPYSAKNCKNLKEFCISNKKYGLTVHDDGSIHLPSIHKFYYQIQGQLSITNRKWCDLFLWCGEDTLTIRVNRDKHFWNNNLPKLKQFYFNLILPEILDPRVTRNMPLRELPQTSIISQEKRKSTHNAEEIKKTTTPFDNANVDIYKFKKRISPQIPNKPSVIIEDKNPYPKRKRKPKVIFDL</sequence>
<name>A0A8X6YWF0_9ARAC</name>
<organism evidence="3 4">
    <name type="scientific">Trichonephila inaurata madagascariensis</name>
    <dbReference type="NCBI Taxonomy" id="2747483"/>
    <lineage>
        <taxon>Eukaryota</taxon>
        <taxon>Metazoa</taxon>
        <taxon>Ecdysozoa</taxon>
        <taxon>Arthropoda</taxon>
        <taxon>Chelicerata</taxon>
        <taxon>Arachnida</taxon>
        <taxon>Araneae</taxon>
        <taxon>Araneomorphae</taxon>
        <taxon>Entelegynae</taxon>
        <taxon>Araneoidea</taxon>
        <taxon>Nephilidae</taxon>
        <taxon>Trichonephila</taxon>
        <taxon>Trichonephila inaurata</taxon>
    </lineage>
</organism>
<feature type="domain" description="YqaJ viral recombinase" evidence="2">
    <location>
        <begin position="178"/>
        <end position="325"/>
    </location>
</feature>
<dbReference type="PANTHER" id="PTHR46609">
    <property type="entry name" value="EXONUCLEASE, PHAGE-TYPE/RECB, C-TERMINAL DOMAIN-CONTAINING PROTEIN"/>
    <property type="match status" value="1"/>
</dbReference>
<feature type="compositionally biased region" description="Basic residues" evidence="1">
    <location>
        <begin position="442"/>
        <end position="455"/>
    </location>
</feature>
<keyword evidence="4" id="KW-1185">Reference proteome</keyword>
<accession>A0A8X6YWF0</accession>
<dbReference type="Gene3D" id="3.90.320.10">
    <property type="match status" value="1"/>
</dbReference>
<evidence type="ECO:0000313" key="4">
    <source>
        <dbReference type="Proteomes" id="UP000886998"/>
    </source>
</evidence>
<dbReference type="GO" id="GO:0006281">
    <property type="term" value="P:DNA repair"/>
    <property type="evidence" value="ECO:0007669"/>
    <property type="project" value="UniProtKB-ARBA"/>
</dbReference>
<feature type="region of interest" description="Disordered" evidence="1">
    <location>
        <begin position="431"/>
        <end position="455"/>
    </location>
</feature>
<dbReference type="CDD" id="cd22343">
    <property type="entry name" value="PDDEXK_lambda_exonuclease-like"/>
    <property type="match status" value="1"/>
</dbReference>
<dbReference type="InterPro" id="IPR011604">
    <property type="entry name" value="PDDEXK-like_dom_sf"/>
</dbReference>
<dbReference type="PANTHER" id="PTHR46609:SF8">
    <property type="entry name" value="YQAJ VIRAL RECOMBINASE DOMAIN-CONTAINING PROTEIN"/>
    <property type="match status" value="1"/>
</dbReference>
<evidence type="ECO:0000259" key="2">
    <source>
        <dbReference type="Pfam" id="PF09588"/>
    </source>
</evidence>
<dbReference type="SUPFAM" id="SSF52980">
    <property type="entry name" value="Restriction endonuclease-like"/>
    <property type="match status" value="1"/>
</dbReference>
<protein>
    <submittedName>
        <fullName evidence="3">YqaJ domain-containing protein</fullName>
    </submittedName>
</protein>
<dbReference type="Pfam" id="PF09588">
    <property type="entry name" value="YqaJ"/>
    <property type="match status" value="1"/>
</dbReference>
<dbReference type="InterPro" id="IPR011335">
    <property type="entry name" value="Restrct_endonuc-II-like"/>
</dbReference>
<dbReference type="Proteomes" id="UP000886998">
    <property type="component" value="Unassembled WGS sequence"/>
</dbReference>